<dbReference type="PANTHER" id="PTHR37422">
    <property type="entry name" value="TEICHURONIC ACID BIOSYNTHESIS PROTEIN TUAE"/>
    <property type="match status" value="1"/>
</dbReference>
<feature type="transmembrane region" description="Helical" evidence="5">
    <location>
        <begin position="383"/>
        <end position="401"/>
    </location>
</feature>
<keyword evidence="3 5" id="KW-1133">Transmembrane helix</keyword>
<evidence type="ECO:0000313" key="7">
    <source>
        <dbReference type="EMBL" id="SFQ78078.1"/>
    </source>
</evidence>
<gene>
    <name evidence="7" type="ORF">SAMN05216578_103344</name>
</gene>
<evidence type="ECO:0000256" key="4">
    <source>
        <dbReference type="ARBA" id="ARBA00023136"/>
    </source>
</evidence>
<evidence type="ECO:0000256" key="2">
    <source>
        <dbReference type="ARBA" id="ARBA00022692"/>
    </source>
</evidence>
<name>A0A1I6BAX8_9GAMM</name>
<feature type="transmembrane region" description="Helical" evidence="5">
    <location>
        <begin position="57"/>
        <end position="77"/>
    </location>
</feature>
<feature type="transmembrane region" description="Helical" evidence="5">
    <location>
        <begin position="31"/>
        <end position="50"/>
    </location>
</feature>
<evidence type="ECO:0000256" key="1">
    <source>
        <dbReference type="ARBA" id="ARBA00004141"/>
    </source>
</evidence>
<dbReference type="STRING" id="1002526.SAMN05216578_103344"/>
<dbReference type="GO" id="GO:0016020">
    <property type="term" value="C:membrane"/>
    <property type="evidence" value="ECO:0007669"/>
    <property type="project" value="UniProtKB-SubCell"/>
</dbReference>
<evidence type="ECO:0000259" key="6">
    <source>
        <dbReference type="Pfam" id="PF04932"/>
    </source>
</evidence>
<evidence type="ECO:0000313" key="8">
    <source>
        <dbReference type="Proteomes" id="UP000242815"/>
    </source>
</evidence>
<accession>A0A1I6BAX8</accession>
<keyword evidence="2 5" id="KW-0812">Transmembrane</keyword>
<keyword evidence="7" id="KW-0436">Ligase</keyword>
<dbReference type="PANTHER" id="PTHR37422:SF13">
    <property type="entry name" value="LIPOPOLYSACCHARIDE BIOSYNTHESIS PROTEIN PA4999-RELATED"/>
    <property type="match status" value="1"/>
</dbReference>
<dbReference type="InterPro" id="IPR007016">
    <property type="entry name" value="O-antigen_ligase-rel_domated"/>
</dbReference>
<feature type="transmembrane region" description="Helical" evidence="5">
    <location>
        <begin position="348"/>
        <end position="371"/>
    </location>
</feature>
<feature type="transmembrane region" description="Helical" evidence="5">
    <location>
        <begin position="407"/>
        <end position="428"/>
    </location>
</feature>
<sequence>MNKREALYSALGASSLAFAFFWLPVPRLFDVACYLLILLFVPMTVAPSNADLRKDPVILLGFAFFLFVVFSIIWHRLTLPDHFPPTTSDRRFLRVLYFVAIAYAISRSSLLTAWRLLWVAFAGLLVYLVVQFNPTEWRNAWQGERVDFGIHNAQHTGIVFATCALALTAFAPRLFIWTRRRWGPAAPLGVILWALAWLFSFWGIFVSQTRAVWLGLCVTLLVLPALLGTAYWLQGRPQLSLRKPLLASITAGALLVLLASSFDIPELVSDRLESEKVTWESLRQAASHEERDLSSIEIRVASWSAAAGWIMEKPFMGWGGRGSRPLIRNSDLFSDAFKKQFNHLHNSYLQTLVEIGLIGAMFIVALITLVGRATIKAYQQKQMPLDVFLFAWTFFVFWLVVSCFESYIIYPTGTYVIGLVGGFFYSFCLRHRERLA</sequence>
<feature type="transmembrane region" description="Helical" evidence="5">
    <location>
        <begin position="92"/>
        <end position="109"/>
    </location>
</feature>
<feature type="domain" description="O-antigen ligase-related" evidence="6">
    <location>
        <begin position="197"/>
        <end position="363"/>
    </location>
</feature>
<feature type="transmembrane region" description="Helical" evidence="5">
    <location>
        <begin position="116"/>
        <end position="133"/>
    </location>
</feature>
<dbReference type="Pfam" id="PF04932">
    <property type="entry name" value="Wzy_C"/>
    <property type="match status" value="1"/>
</dbReference>
<dbReference type="Proteomes" id="UP000242815">
    <property type="component" value="Unassembled WGS sequence"/>
</dbReference>
<feature type="transmembrane region" description="Helical" evidence="5">
    <location>
        <begin position="153"/>
        <end position="176"/>
    </location>
</feature>
<dbReference type="GO" id="GO:0016874">
    <property type="term" value="F:ligase activity"/>
    <property type="evidence" value="ECO:0007669"/>
    <property type="project" value="UniProtKB-KW"/>
</dbReference>
<keyword evidence="4 5" id="KW-0472">Membrane</keyword>
<evidence type="ECO:0000256" key="3">
    <source>
        <dbReference type="ARBA" id="ARBA00022989"/>
    </source>
</evidence>
<feature type="transmembrane region" description="Helical" evidence="5">
    <location>
        <begin position="188"/>
        <end position="205"/>
    </location>
</feature>
<dbReference type="EMBL" id="FOYD01000003">
    <property type="protein sequence ID" value="SFQ78078.1"/>
    <property type="molecule type" value="Genomic_DNA"/>
</dbReference>
<organism evidence="7 8">
    <name type="scientific">Halopseudomonas formosensis</name>
    <dbReference type="NCBI Taxonomy" id="1002526"/>
    <lineage>
        <taxon>Bacteria</taxon>
        <taxon>Pseudomonadati</taxon>
        <taxon>Pseudomonadota</taxon>
        <taxon>Gammaproteobacteria</taxon>
        <taxon>Pseudomonadales</taxon>
        <taxon>Pseudomonadaceae</taxon>
        <taxon>Halopseudomonas</taxon>
    </lineage>
</organism>
<comment type="subcellular location">
    <subcellularLocation>
        <location evidence="1">Membrane</location>
        <topology evidence="1">Multi-pass membrane protein</topology>
    </subcellularLocation>
</comment>
<feature type="transmembrane region" description="Helical" evidence="5">
    <location>
        <begin position="245"/>
        <end position="262"/>
    </location>
</feature>
<feature type="transmembrane region" description="Helical" evidence="5">
    <location>
        <begin position="7"/>
        <end position="25"/>
    </location>
</feature>
<dbReference type="InterPro" id="IPR051533">
    <property type="entry name" value="WaaL-like"/>
</dbReference>
<evidence type="ECO:0000256" key="5">
    <source>
        <dbReference type="SAM" id="Phobius"/>
    </source>
</evidence>
<proteinExistence type="predicted"/>
<dbReference type="AlphaFoldDB" id="A0A1I6BAX8"/>
<reference evidence="7 8" key="1">
    <citation type="submission" date="2016-10" db="EMBL/GenBank/DDBJ databases">
        <authorList>
            <person name="de Groot N.N."/>
        </authorList>
    </citation>
    <scope>NUCLEOTIDE SEQUENCE [LARGE SCALE GENOMIC DNA]</scope>
    <source>
        <strain evidence="7 8">JCM 18415</strain>
    </source>
</reference>
<feature type="transmembrane region" description="Helical" evidence="5">
    <location>
        <begin position="211"/>
        <end position="233"/>
    </location>
</feature>
<protein>
    <submittedName>
        <fullName evidence="7">O-antigen ligase</fullName>
    </submittedName>
</protein>